<organism evidence="3 4">
    <name type="scientific">Thalassovita taeanensis</name>
    <dbReference type="NCBI Taxonomy" id="657014"/>
    <lineage>
        <taxon>Bacteria</taxon>
        <taxon>Pseudomonadati</taxon>
        <taxon>Pseudomonadota</taxon>
        <taxon>Alphaproteobacteria</taxon>
        <taxon>Rhodobacterales</taxon>
        <taxon>Roseobacteraceae</taxon>
        <taxon>Thalassovita</taxon>
    </lineage>
</organism>
<dbReference type="AlphaFoldDB" id="A0A1H9DH87"/>
<dbReference type="PANTHER" id="PTHR46118">
    <property type="entry name" value="PROTEIN ABHD11"/>
    <property type="match status" value="1"/>
</dbReference>
<dbReference type="SUPFAM" id="SSF53474">
    <property type="entry name" value="alpha/beta-Hydrolases"/>
    <property type="match status" value="1"/>
</dbReference>
<dbReference type="InterPro" id="IPR029058">
    <property type="entry name" value="AB_hydrolase_fold"/>
</dbReference>
<gene>
    <name evidence="3" type="ORF">SAMN04488092_104152</name>
</gene>
<name>A0A1H9DH87_9RHOB</name>
<feature type="domain" description="AB hydrolase-1" evidence="2">
    <location>
        <begin position="14"/>
        <end position="239"/>
    </location>
</feature>
<dbReference type="OrthoDB" id="9808398at2"/>
<dbReference type="Gene3D" id="3.40.50.1820">
    <property type="entry name" value="alpha/beta hydrolase"/>
    <property type="match status" value="1"/>
</dbReference>
<evidence type="ECO:0000256" key="1">
    <source>
        <dbReference type="ARBA" id="ARBA00022801"/>
    </source>
</evidence>
<dbReference type="RefSeq" id="WP_090269242.1">
    <property type="nucleotide sequence ID" value="NZ_FOEP01000004.1"/>
</dbReference>
<dbReference type="InterPro" id="IPR000073">
    <property type="entry name" value="AB_hydrolase_1"/>
</dbReference>
<dbReference type="Proteomes" id="UP000198634">
    <property type="component" value="Unassembled WGS sequence"/>
</dbReference>
<dbReference type="STRING" id="657014.SAMN04488092_104152"/>
<keyword evidence="4" id="KW-1185">Reference proteome</keyword>
<dbReference type="PRINTS" id="PR00111">
    <property type="entry name" value="ABHYDROLASE"/>
</dbReference>
<accession>A0A1H9DH87</accession>
<dbReference type="PANTHER" id="PTHR46118:SF4">
    <property type="entry name" value="PROTEIN ABHD11"/>
    <property type="match status" value="1"/>
</dbReference>
<evidence type="ECO:0000259" key="2">
    <source>
        <dbReference type="Pfam" id="PF00561"/>
    </source>
</evidence>
<sequence>MLNTVTHGQPTDLPPLLIVHGLYGSARNWGVIAKRLSDSRQVVAVDQRNHGLSPWFGTHSYEDMAEDLAQVIRAYGKPMDVLGHSMGGKAAMVLALKYPELVNRLIVADIAPVPYDHSQIQYVEAMKAVDLSRVEKRSDAQEQLQAMIDDPILPVFFTQSLDVKEKRWQLNLDVLAEEMGKILDFPVMTGTYTGPTLFLSGANSNYVKTEYRPAIKLLFPEAKFAKIPGTGHWLHAEKPREFEATVRAYLN</sequence>
<evidence type="ECO:0000313" key="4">
    <source>
        <dbReference type="Proteomes" id="UP000198634"/>
    </source>
</evidence>
<evidence type="ECO:0000313" key="3">
    <source>
        <dbReference type="EMBL" id="SEQ12769.1"/>
    </source>
</evidence>
<dbReference type="EMBL" id="FOEP01000004">
    <property type="protein sequence ID" value="SEQ12769.1"/>
    <property type="molecule type" value="Genomic_DNA"/>
</dbReference>
<keyword evidence="1" id="KW-0378">Hydrolase</keyword>
<dbReference type="Pfam" id="PF00561">
    <property type="entry name" value="Abhydrolase_1"/>
    <property type="match status" value="1"/>
</dbReference>
<proteinExistence type="predicted"/>
<protein>
    <submittedName>
        <fullName evidence="3">Pimeloyl-ACP methyl ester carboxylesterase</fullName>
    </submittedName>
</protein>
<dbReference type="GO" id="GO:0052689">
    <property type="term" value="F:carboxylic ester hydrolase activity"/>
    <property type="evidence" value="ECO:0007669"/>
    <property type="project" value="TreeGrafter"/>
</dbReference>
<reference evidence="3 4" key="1">
    <citation type="submission" date="2016-10" db="EMBL/GenBank/DDBJ databases">
        <authorList>
            <person name="de Groot N.N."/>
        </authorList>
    </citation>
    <scope>NUCLEOTIDE SEQUENCE [LARGE SCALE GENOMIC DNA]</scope>
    <source>
        <strain evidence="3 4">DSM 22007</strain>
    </source>
</reference>